<accession>A0ABY6BRD9</accession>
<name>A0ABY6BRD9_9GAMM</name>
<evidence type="ECO:0000313" key="1">
    <source>
        <dbReference type="EMBL" id="UXI70332.1"/>
    </source>
</evidence>
<protein>
    <submittedName>
        <fullName evidence="1">Uncharacterized protein</fullName>
    </submittedName>
</protein>
<sequence length="581" mass="63827">MSEVLNRLSNDWPERHPPFKDDFATDSKAVRAWLNHLPLANPAATGRQLLDALMVMNRMRLDPQQRLDALEILRGPVAQVVGTMDRQVLVESFPLPPAKLQLARTTQDFERELALGYVEALHDFCAASGRVPFLRGKSVALAAVRALQHYGALLAKAYLLYRTPPPGVWMHLHTVFAAAHELKIDEKPVADPALGGAELSARQAYAHTLLLALCNPYRFTQREMADVVALTRAWSPYCVLSYGRVGQGAFGIQTDIDQGIGYVPEERQEAIAGLLSFDPQPVQRMIEEHMQLLPPGTDLLSFRLKGGPAVQARRSVVDRLMRAWSGGAIRNHPRLPAGHTLDTVIGLHAVHYVLSGNEDFDSFLRRVRGQAINLSERDTVAPWASQTSEAAPVVQHARVLDQSLGGYRLVWERGDMARAKVGELVGLAPLAAEDESQDWMVGVIRWIRVDDNEAVDAGVELLARRAQPVGIASFDHGGSARAAMRGLLLLEQQGEQALTVLAPHLFDRGAVELELTRPADPMDWETEASVARLGDVRVVDASGAYQRVLIGRAPTAAELAEMEHSLERMEVEHAEADGTTG</sequence>
<keyword evidence="2" id="KW-1185">Reference proteome</keyword>
<dbReference type="RefSeq" id="WP_261697283.1">
    <property type="nucleotide sequence ID" value="NZ_CP104694.1"/>
</dbReference>
<organism evidence="1 2">
    <name type="scientific">Tahibacter amnicola</name>
    <dbReference type="NCBI Taxonomy" id="2976241"/>
    <lineage>
        <taxon>Bacteria</taxon>
        <taxon>Pseudomonadati</taxon>
        <taxon>Pseudomonadota</taxon>
        <taxon>Gammaproteobacteria</taxon>
        <taxon>Lysobacterales</taxon>
        <taxon>Rhodanobacteraceae</taxon>
        <taxon>Tahibacter</taxon>
    </lineage>
</organism>
<gene>
    <name evidence="1" type="ORF">N4264_12055</name>
</gene>
<reference evidence="1" key="1">
    <citation type="submission" date="2022-09" db="EMBL/GenBank/DDBJ databases">
        <title>Tahibacter sp. nov., isolated from a fresh water.</title>
        <authorList>
            <person name="Baek J.H."/>
            <person name="Lee J.K."/>
            <person name="Kim J.M."/>
            <person name="Jeon C.O."/>
        </authorList>
    </citation>
    <scope>NUCLEOTIDE SEQUENCE</scope>
    <source>
        <strain evidence="1">W38</strain>
    </source>
</reference>
<dbReference type="Proteomes" id="UP001064632">
    <property type="component" value="Chromosome"/>
</dbReference>
<dbReference type="EMBL" id="CP104694">
    <property type="protein sequence ID" value="UXI70332.1"/>
    <property type="molecule type" value="Genomic_DNA"/>
</dbReference>
<proteinExistence type="predicted"/>
<evidence type="ECO:0000313" key="2">
    <source>
        <dbReference type="Proteomes" id="UP001064632"/>
    </source>
</evidence>